<proteinExistence type="predicted"/>
<gene>
    <name evidence="2" type="ORF">Gotri_024887</name>
</gene>
<dbReference type="EMBL" id="JABEZW010229677">
    <property type="protein sequence ID" value="MBA0789599.1"/>
    <property type="molecule type" value="Genomic_DNA"/>
</dbReference>
<evidence type="ECO:0000256" key="1">
    <source>
        <dbReference type="SAM" id="Coils"/>
    </source>
</evidence>
<comment type="caution">
    <text evidence="2">The sequence shown here is derived from an EMBL/GenBank/DDBJ whole genome shotgun (WGS) entry which is preliminary data.</text>
</comment>
<feature type="coiled-coil region" evidence="1">
    <location>
        <begin position="198"/>
        <end position="306"/>
    </location>
</feature>
<keyword evidence="3" id="KW-1185">Reference proteome</keyword>
<protein>
    <submittedName>
        <fullName evidence="2">Uncharacterized protein</fullName>
    </submittedName>
</protein>
<dbReference type="PANTHER" id="PTHR48200">
    <property type="entry name" value="PROTEIN, PUTATIVE-RELATED"/>
    <property type="match status" value="1"/>
</dbReference>
<organism evidence="2 3">
    <name type="scientific">Gossypium trilobum</name>
    <dbReference type="NCBI Taxonomy" id="34281"/>
    <lineage>
        <taxon>Eukaryota</taxon>
        <taxon>Viridiplantae</taxon>
        <taxon>Streptophyta</taxon>
        <taxon>Embryophyta</taxon>
        <taxon>Tracheophyta</taxon>
        <taxon>Spermatophyta</taxon>
        <taxon>Magnoliopsida</taxon>
        <taxon>eudicotyledons</taxon>
        <taxon>Gunneridae</taxon>
        <taxon>Pentapetalae</taxon>
        <taxon>rosids</taxon>
        <taxon>malvids</taxon>
        <taxon>Malvales</taxon>
        <taxon>Malvaceae</taxon>
        <taxon>Malvoideae</taxon>
        <taxon>Gossypium</taxon>
    </lineage>
</organism>
<evidence type="ECO:0000313" key="3">
    <source>
        <dbReference type="Proteomes" id="UP000593568"/>
    </source>
</evidence>
<evidence type="ECO:0000313" key="2">
    <source>
        <dbReference type="EMBL" id="MBA0789599.1"/>
    </source>
</evidence>
<reference evidence="2 3" key="1">
    <citation type="journal article" date="2019" name="Genome Biol. Evol.">
        <title>Insights into the evolution of the New World diploid cottons (Gossypium, subgenus Houzingenia) based on genome sequencing.</title>
        <authorList>
            <person name="Grover C.E."/>
            <person name="Arick M.A. 2nd"/>
            <person name="Thrash A."/>
            <person name="Conover J.L."/>
            <person name="Sanders W.S."/>
            <person name="Peterson D.G."/>
            <person name="Frelichowski J.E."/>
            <person name="Scheffler J.A."/>
            <person name="Scheffler B.E."/>
            <person name="Wendel J.F."/>
        </authorList>
    </citation>
    <scope>NUCLEOTIDE SEQUENCE [LARGE SCALE GENOMIC DNA]</scope>
    <source>
        <strain evidence="2">8</strain>
        <tissue evidence="2">Leaf</tissue>
    </source>
</reference>
<accession>A0A7J9FWC3</accession>
<keyword evidence="1" id="KW-0175">Coiled coil</keyword>
<dbReference type="Proteomes" id="UP000593568">
    <property type="component" value="Unassembled WGS sequence"/>
</dbReference>
<dbReference type="AlphaFoldDB" id="A0A7J9FWC3"/>
<dbReference type="PANTHER" id="PTHR48200:SF1">
    <property type="entry name" value="AMINOTRANSFERASE-LIKE PLANT MOBILE DOMAIN-CONTAINING PROTEIN"/>
    <property type="match status" value="1"/>
</dbReference>
<sequence length="307" mass="36188">MRPFKYGSKKHNKRRVTVWRRGTCRNYDISPTSSRQCPNFLKETNGQYWDERAIDAWKRDVFALSIYRLVIFPKALGHVDDAVSDLFNQLDKKVTPVSTILVETFRSKVEKVFYRVFSEDYSWLKEFVAIPRRDNIFEKKVDGNSPESPRRRLPLLGIWRVVGYAPILVSRQYRSRQFIPATQGLAQCEFAYKVRDRKQDFKKKSSELGKRIGKLEEEKNQLGLDVNIQKDLLESQNKNVRLRARVAELERSLHQYCSRNSVIEFKASLTKIEELKGKIEELEATLQNCELRVELLETNNEHWKEQP</sequence>
<name>A0A7J9FWC3_9ROSI</name>